<keyword evidence="2" id="KW-0349">Heme</keyword>
<organism evidence="9 10">
    <name type="scientific">Thermofilum pendens (strain DSM 2475 / Hrk 5)</name>
    <dbReference type="NCBI Taxonomy" id="368408"/>
    <lineage>
        <taxon>Archaea</taxon>
        <taxon>Thermoproteota</taxon>
        <taxon>Thermoprotei</taxon>
        <taxon>Thermofilales</taxon>
        <taxon>Thermofilaceae</taxon>
        <taxon>Thermofilum</taxon>
    </lineage>
</organism>
<dbReference type="InterPro" id="IPR034804">
    <property type="entry name" value="SQR/QFR_C/D"/>
</dbReference>
<dbReference type="KEGG" id="tpe:Tpen_1125"/>
<dbReference type="EnsemblBacteria" id="ABL78523">
    <property type="protein sequence ID" value="ABL78523"/>
    <property type="gene ID" value="Tpen_1125"/>
</dbReference>
<evidence type="ECO:0000256" key="2">
    <source>
        <dbReference type="ARBA" id="ARBA00022617"/>
    </source>
</evidence>
<comment type="subcellular location">
    <subcellularLocation>
        <location evidence="1">Membrane</location>
    </subcellularLocation>
</comment>
<evidence type="ECO:0000313" key="10">
    <source>
        <dbReference type="Proteomes" id="UP000000641"/>
    </source>
</evidence>
<dbReference type="HOGENOM" id="CLU_127125_2_1_2"/>
<dbReference type="Gene3D" id="1.20.1300.10">
    <property type="entry name" value="Fumarate reductase/succinate dehydrogenase, transmembrane subunit"/>
    <property type="match status" value="1"/>
</dbReference>
<gene>
    <name evidence="9" type="ordered locus">Tpen_1125</name>
</gene>
<dbReference type="Pfam" id="PF01127">
    <property type="entry name" value="Sdh_cyt"/>
    <property type="match status" value="1"/>
</dbReference>
<dbReference type="OrthoDB" id="31373at2157"/>
<dbReference type="GeneID" id="4602020"/>
<feature type="transmembrane region" description="Helical" evidence="8">
    <location>
        <begin position="32"/>
        <end position="52"/>
    </location>
</feature>
<evidence type="ECO:0000256" key="4">
    <source>
        <dbReference type="ARBA" id="ARBA00022723"/>
    </source>
</evidence>
<dbReference type="EC" id="1.3.5.1" evidence="9"/>
<dbReference type="GO" id="GO:0046872">
    <property type="term" value="F:metal ion binding"/>
    <property type="evidence" value="ECO:0007669"/>
    <property type="project" value="UniProtKB-KW"/>
</dbReference>
<dbReference type="GO" id="GO:0008177">
    <property type="term" value="F:succinate dehydrogenase (quinone) activity"/>
    <property type="evidence" value="ECO:0007669"/>
    <property type="project" value="UniProtKB-EC"/>
</dbReference>
<dbReference type="InterPro" id="IPR000701">
    <property type="entry name" value="SuccDH_FuR_B_TM-su"/>
</dbReference>
<accession>A1RZ93</accession>
<keyword evidence="5 8" id="KW-1133">Transmembrane helix</keyword>
<evidence type="ECO:0000256" key="1">
    <source>
        <dbReference type="ARBA" id="ARBA00004370"/>
    </source>
</evidence>
<dbReference type="GO" id="GO:0016020">
    <property type="term" value="C:membrane"/>
    <property type="evidence" value="ECO:0007669"/>
    <property type="project" value="UniProtKB-SubCell"/>
</dbReference>
<dbReference type="STRING" id="368408.Tpen_1125"/>
<evidence type="ECO:0000256" key="5">
    <source>
        <dbReference type="ARBA" id="ARBA00022989"/>
    </source>
</evidence>
<keyword evidence="10" id="KW-1185">Reference proteome</keyword>
<evidence type="ECO:0000313" key="9">
    <source>
        <dbReference type="EMBL" id="ABL78523.1"/>
    </source>
</evidence>
<dbReference type="Proteomes" id="UP000000641">
    <property type="component" value="Chromosome"/>
</dbReference>
<dbReference type="AlphaFoldDB" id="A1RZ93"/>
<keyword evidence="3 8" id="KW-0812">Transmembrane</keyword>
<evidence type="ECO:0000256" key="7">
    <source>
        <dbReference type="ARBA" id="ARBA00023136"/>
    </source>
</evidence>
<dbReference type="EMBL" id="CP000505">
    <property type="protein sequence ID" value="ABL78523.1"/>
    <property type="molecule type" value="Genomic_DNA"/>
</dbReference>
<name>A1RZ93_THEPD</name>
<feature type="transmembrane region" description="Helical" evidence="8">
    <location>
        <begin position="72"/>
        <end position="91"/>
    </location>
</feature>
<evidence type="ECO:0000256" key="8">
    <source>
        <dbReference type="SAM" id="Phobius"/>
    </source>
</evidence>
<keyword evidence="4" id="KW-0479">Metal-binding</keyword>
<keyword evidence="6" id="KW-0408">Iron</keyword>
<keyword evidence="9" id="KW-0560">Oxidoreductase</keyword>
<reference evidence="10" key="1">
    <citation type="journal article" date="2008" name="J. Bacteriol.">
        <title>Genome sequence of Thermofilum pendens reveals an exceptional loss of biosynthetic pathways without genome reduction.</title>
        <authorList>
            <person name="Anderson I."/>
            <person name="Rodriguez J."/>
            <person name="Susanti D."/>
            <person name="Porat I."/>
            <person name="Reich C."/>
            <person name="Ulrich L.E."/>
            <person name="Elkins J.G."/>
            <person name="Mavromatis K."/>
            <person name="Lykidis A."/>
            <person name="Kim E."/>
            <person name="Thompson L.S."/>
            <person name="Nolan M."/>
            <person name="Land M."/>
            <person name="Copeland A."/>
            <person name="Lapidus A."/>
            <person name="Lucas S."/>
            <person name="Detter C."/>
            <person name="Zhulin I.B."/>
            <person name="Olsen G.J."/>
            <person name="Whitman W."/>
            <person name="Mukhopadhyay B."/>
            <person name="Bristow J."/>
            <person name="Kyrpides N."/>
        </authorList>
    </citation>
    <scope>NUCLEOTIDE SEQUENCE [LARGE SCALE GENOMIC DNA]</scope>
    <source>
        <strain evidence="10">DSM 2475 / Hrk 5</strain>
    </source>
</reference>
<feature type="transmembrane region" description="Helical" evidence="8">
    <location>
        <begin position="103"/>
        <end position="126"/>
    </location>
</feature>
<evidence type="ECO:0000256" key="6">
    <source>
        <dbReference type="ARBA" id="ARBA00023004"/>
    </source>
</evidence>
<evidence type="ECO:0000256" key="3">
    <source>
        <dbReference type="ARBA" id="ARBA00022692"/>
    </source>
</evidence>
<keyword evidence="7 8" id="KW-0472">Membrane</keyword>
<protein>
    <submittedName>
        <fullName evidence="9">Succinate dehydrogenase subunit C</fullName>
        <ecNumber evidence="9">1.3.5.1</ecNumber>
    </submittedName>
</protein>
<proteinExistence type="predicted"/>
<sequence>MERLRVVLSSWFRVKGRSLEHVSFSLRRLSGIVLALYFLVHMVDISTVVLGKEVYDSFLKVFTSPPAVLVDLFLWGVLVVHGVLGAYSAVVESGFLLEKRRQLLAASWLAIVVLFAVGAAVIVNAFR</sequence>
<dbReference type="eggNOG" id="arCOG02244">
    <property type="taxonomic scope" value="Archaea"/>
</dbReference>
<dbReference type="RefSeq" id="WP_011752788.1">
    <property type="nucleotide sequence ID" value="NC_008698.1"/>
</dbReference>
<dbReference type="SUPFAM" id="SSF81343">
    <property type="entry name" value="Fumarate reductase respiratory complex transmembrane subunits"/>
    <property type="match status" value="1"/>
</dbReference>